<feature type="region of interest" description="Disordered" evidence="6">
    <location>
        <begin position="332"/>
        <end position="354"/>
    </location>
</feature>
<gene>
    <name evidence="9" type="ORF">ASPVEDRAFT_222217</name>
</gene>
<dbReference type="InterPro" id="IPR049326">
    <property type="entry name" value="Rhodopsin_dom_fungi"/>
</dbReference>
<evidence type="ECO:0000256" key="2">
    <source>
        <dbReference type="ARBA" id="ARBA00022692"/>
    </source>
</evidence>
<comment type="similarity">
    <text evidence="5">Belongs to the SAT4 family.</text>
</comment>
<evidence type="ECO:0000256" key="3">
    <source>
        <dbReference type="ARBA" id="ARBA00022989"/>
    </source>
</evidence>
<dbReference type="RefSeq" id="XP_040661931.1">
    <property type="nucleotide sequence ID" value="XM_040809484.1"/>
</dbReference>
<evidence type="ECO:0000259" key="8">
    <source>
        <dbReference type="Pfam" id="PF20684"/>
    </source>
</evidence>
<proteinExistence type="inferred from homology"/>
<dbReference type="OrthoDB" id="444631at2759"/>
<evidence type="ECO:0000256" key="4">
    <source>
        <dbReference type="ARBA" id="ARBA00023136"/>
    </source>
</evidence>
<keyword evidence="3 7" id="KW-1133">Transmembrane helix</keyword>
<name>A0A1L9P3U1_ASPVE</name>
<feature type="compositionally biased region" description="Polar residues" evidence="6">
    <location>
        <begin position="287"/>
        <end position="304"/>
    </location>
</feature>
<dbReference type="PANTHER" id="PTHR33048">
    <property type="entry name" value="PTH11-LIKE INTEGRAL MEMBRANE PROTEIN (AFU_ORTHOLOGUE AFUA_5G11245)"/>
    <property type="match status" value="1"/>
</dbReference>
<feature type="transmembrane region" description="Helical" evidence="7">
    <location>
        <begin position="176"/>
        <end position="197"/>
    </location>
</feature>
<accession>A0A1L9P3U1</accession>
<dbReference type="STRING" id="1036611.A0A1L9P3U1"/>
<evidence type="ECO:0000256" key="5">
    <source>
        <dbReference type="ARBA" id="ARBA00038359"/>
    </source>
</evidence>
<evidence type="ECO:0000313" key="9">
    <source>
        <dbReference type="EMBL" id="OJI96168.1"/>
    </source>
</evidence>
<dbReference type="VEuPathDB" id="FungiDB:ASPVEDRAFT_222217"/>
<evidence type="ECO:0000256" key="7">
    <source>
        <dbReference type="SAM" id="Phobius"/>
    </source>
</evidence>
<dbReference type="AlphaFoldDB" id="A0A1L9P3U1"/>
<dbReference type="EMBL" id="KV878125">
    <property type="protein sequence ID" value="OJI96168.1"/>
    <property type="molecule type" value="Genomic_DNA"/>
</dbReference>
<dbReference type="GeneID" id="63724995"/>
<sequence length="388" mass="42877">MDEHSGHILLSRGSNEDAPRGHIALVVAAVLTGMSIVVVAMRIYTRIGLIKLSGREDWTILVSLAFAIAYLGLVVAQYRHGLGKHSYDIPEYEFKEQLKHLWVAIPMYNASLAFTKISLLFQYLRIFPSYRFCIICYIVLGVVILYATWAIVSGFVNCVPVARFWDPKISGTCLSFEAVWFFNAAMNIATDLTLLVLPMPHLSQLRLPRRQKVALLGVFALGGLVVITSILRIFSIRALTKSIDISWSNVSAAYWTAAECNVAIICACLPFLRPLVSRICPNFLSTDSDNKNNPTRNATRTAAPSSARLRTPDSDLYPQDLEFGLRSIDTDIGHDVGNRTGLEPTTPGKDGNVDGSEIQVMTKMIQEVRMAPVCGDTHGPETSQTKLV</sequence>
<evidence type="ECO:0000313" key="10">
    <source>
        <dbReference type="Proteomes" id="UP000184073"/>
    </source>
</evidence>
<feature type="transmembrane region" description="Helical" evidence="7">
    <location>
        <begin position="254"/>
        <end position="272"/>
    </location>
</feature>
<feature type="transmembrane region" description="Helical" evidence="7">
    <location>
        <begin position="57"/>
        <end position="80"/>
    </location>
</feature>
<feature type="transmembrane region" description="Helical" evidence="7">
    <location>
        <begin position="100"/>
        <end position="120"/>
    </location>
</feature>
<feature type="transmembrane region" description="Helical" evidence="7">
    <location>
        <begin position="213"/>
        <end position="234"/>
    </location>
</feature>
<reference evidence="10" key="1">
    <citation type="journal article" date="2017" name="Genome Biol.">
        <title>Comparative genomics reveals high biological diversity and specific adaptations in the industrially and medically important fungal genus Aspergillus.</title>
        <authorList>
            <person name="de Vries R.P."/>
            <person name="Riley R."/>
            <person name="Wiebenga A."/>
            <person name="Aguilar-Osorio G."/>
            <person name="Amillis S."/>
            <person name="Uchima C.A."/>
            <person name="Anderluh G."/>
            <person name="Asadollahi M."/>
            <person name="Askin M."/>
            <person name="Barry K."/>
            <person name="Battaglia E."/>
            <person name="Bayram O."/>
            <person name="Benocci T."/>
            <person name="Braus-Stromeyer S.A."/>
            <person name="Caldana C."/>
            <person name="Canovas D."/>
            <person name="Cerqueira G.C."/>
            <person name="Chen F."/>
            <person name="Chen W."/>
            <person name="Choi C."/>
            <person name="Clum A."/>
            <person name="Dos Santos R.A."/>
            <person name="Damasio A.R."/>
            <person name="Diallinas G."/>
            <person name="Emri T."/>
            <person name="Fekete E."/>
            <person name="Flipphi M."/>
            <person name="Freyberg S."/>
            <person name="Gallo A."/>
            <person name="Gournas C."/>
            <person name="Habgood R."/>
            <person name="Hainaut M."/>
            <person name="Harispe M.L."/>
            <person name="Henrissat B."/>
            <person name="Hilden K.S."/>
            <person name="Hope R."/>
            <person name="Hossain A."/>
            <person name="Karabika E."/>
            <person name="Karaffa L."/>
            <person name="Karanyi Z."/>
            <person name="Krasevec N."/>
            <person name="Kuo A."/>
            <person name="Kusch H."/>
            <person name="LaButti K."/>
            <person name="Lagendijk E.L."/>
            <person name="Lapidus A."/>
            <person name="Levasseur A."/>
            <person name="Lindquist E."/>
            <person name="Lipzen A."/>
            <person name="Logrieco A.F."/>
            <person name="MacCabe A."/>
            <person name="Maekelae M.R."/>
            <person name="Malavazi I."/>
            <person name="Melin P."/>
            <person name="Meyer V."/>
            <person name="Mielnichuk N."/>
            <person name="Miskei M."/>
            <person name="Molnar A.P."/>
            <person name="Mule G."/>
            <person name="Ngan C.Y."/>
            <person name="Orejas M."/>
            <person name="Orosz E."/>
            <person name="Ouedraogo J.P."/>
            <person name="Overkamp K.M."/>
            <person name="Park H.-S."/>
            <person name="Perrone G."/>
            <person name="Piumi F."/>
            <person name="Punt P.J."/>
            <person name="Ram A.F."/>
            <person name="Ramon A."/>
            <person name="Rauscher S."/>
            <person name="Record E."/>
            <person name="Riano-Pachon D.M."/>
            <person name="Robert V."/>
            <person name="Roehrig J."/>
            <person name="Ruller R."/>
            <person name="Salamov A."/>
            <person name="Salih N.S."/>
            <person name="Samson R.A."/>
            <person name="Sandor E."/>
            <person name="Sanguinetti M."/>
            <person name="Schuetze T."/>
            <person name="Sepcic K."/>
            <person name="Shelest E."/>
            <person name="Sherlock G."/>
            <person name="Sophianopoulou V."/>
            <person name="Squina F.M."/>
            <person name="Sun H."/>
            <person name="Susca A."/>
            <person name="Todd R.B."/>
            <person name="Tsang A."/>
            <person name="Unkles S.E."/>
            <person name="van de Wiele N."/>
            <person name="van Rossen-Uffink D."/>
            <person name="Oliveira J.V."/>
            <person name="Vesth T.C."/>
            <person name="Visser J."/>
            <person name="Yu J.-H."/>
            <person name="Zhou M."/>
            <person name="Andersen M.R."/>
            <person name="Archer D.B."/>
            <person name="Baker S.E."/>
            <person name="Benoit I."/>
            <person name="Brakhage A.A."/>
            <person name="Braus G.H."/>
            <person name="Fischer R."/>
            <person name="Frisvad J.C."/>
            <person name="Goldman G.H."/>
            <person name="Houbraken J."/>
            <person name="Oakley B."/>
            <person name="Pocsi I."/>
            <person name="Scazzocchio C."/>
            <person name="Seiboth B."/>
            <person name="vanKuyk P.A."/>
            <person name="Wortman J."/>
            <person name="Dyer P.S."/>
            <person name="Grigoriev I.V."/>
        </authorList>
    </citation>
    <scope>NUCLEOTIDE SEQUENCE [LARGE SCALE GENOMIC DNA]</scope>
    <source>
        <strain evidence="10">CBS 583.65</strain>
    </source>
</reference>
<dbReference type="GO" id="GO:0016020">
    <property type="term" value="C:membrane"/>
    <property type="evidence" value="ECO:0007669"/>
    <property type="project" value="UniProtKB-SubCell"/>
</dbReference>
<protein>
    <recommendedName>
        <fullName evidence="8">Rhodopsin domain-containing protein</fullName>
    </recommendedName>
</protein>
<feature type="region of interest" description="Disordered" evidence="6">
    <location>
        <begin position="287"/>
        <end position="317"/>
    </location>
</feature>
<keyword evidence="10" id="KW-1185">Reference proteome</keyword>
<dbReference type="Proteomes" id="UP000184073">
    <property type="component" value="Unassembled WGS sequence"/>
</dbReference>
<evidence type="ECO:0000256" key="1">
    <source>
        <dbReference type="ARBA" id="ARBA00004141"/>
    </source>
</evidence>
<feature type="transmembrane region" description="Helical" evidence="7">
    <location>
        <begin position="23"/>
        <end position="45"/>
    </location>
</feature>
<dbReference type="PANTHER" id="PTHR33048:SF47">
    <property type="entry name" value="INTEGRAL MEMBRANE PROTEIN-RELATED"/>
    <property type="match status" value="1"/>
</dbReference>
<organism evidence="9 10">
    <name type="scientific">Aspergillus versicolor CBS 583.65</name>
    <dbReference type="NCBI Taxonomy" id="1036611"/>
    <lineage>
        <taxon>Eukaryota</taxon>
        <taxon>Fungi</taxon>
        <taxon>Dikarya</taxon>
        <taxon>Ascomycota</taxon>
        <taxon>Pezizomycotina</taxon>
        <taxon>Eurotiomycetes</taxon>
        <taxon>Eurotiomycetidae</taxon>
        <taxon>Eurotiales</taxon>
        <taxon>Aspergillaceae</taxon>
        <taxon>Aspergillus</taxon>
        <taxon>Aspergillus subgen. Nidulantes</taxon>
    </lineage>
</organism>
<dbReference type="Pfam" id="PF20684">
    <property type="entry name" value="Fung_rhodopsin"/>
    <property type="match status" value="1"/>
</dbReference>
<feature type="domain" description="Rhodopsin" evidence="8">
    <location>
        <begin position="41"/>
        <end position="278"/>
    </location>
</feature>
<keyword evidence="4 7" id="KW-0472">Membrane</keyword>
<comment type="subcellular location">
    <subcellularLocation>
        <location evidence="1">Membrane</location>
        <topology evidence="1">Multi-pass membrane protein</topology>
    </subcellularLocation>
</comment>
<evidence type="ECO:0000256" key="6">
    <source>
        <dbReference type="SAM" id="MobiDB-lite"/>
    </source>
</evidence>
<keyword evidence="2 7" id="KW-0812">Transmembrane</keyword>
<feature type="transmembrane region" description="Helical" evidence="7">
    <location>
        <begin position="132"/>
        <end position="156"/>
    </location>
</feature>
<dbReference type="InterPro" id="IPR052337">
    <property type="entry name" value="SAT4-like"/>
</dbReference>